<dbReference type="PANTHER" id="PTHR43767">
    <property type="entry name" value="LONG-CHAIN-FATTY-ACID--COA LIGASE"/>
    <property type="match status" value="1"/>
</dbReference>
<sequence>MKRRTTVTPTRSLSATTISTPPETIGAGNFLDHACATTDVRAPKIFLDKPLVVQGEQSLDELSLLQIKVLSCRLAASLFDLGIRAKDPVAVYLDESAGYLLCYLALNHIGAIPAFLNSGLSGDIASAYIARIGAVAVIADAARIEILSHTEALPETVSLYDFGVIELADASKSVAAYRHHDDDPVLLAHTSGTTGIPKAVQFNHQGFFHGVRRQFGKTMGGRVLCTLPLSHASCISVLMSILLRGGQILLQSQRDPASLVAAIEKFKPEMFAAFPKVFVDLCRLDLDAYDLSSVSWWLSTGDANHESHIRKLVRQGSRSVEGIRRKGSLFIDNFGASEFGYAIFRNVHSLDTDNYGRCIGLPFDWIDVAILDTQGTLVKPGQVGLLGVRSPSVTAGYWNDSVTTQRTRLAGYWLTGDLAYRADDGQYFHVDRISDRIDLSADTLFSCALEERIMRHVPEVFECTVVEVSGSEGKALTLLVELQPREEDTVGELAPRINKLMESWGHPVFTSILKQSAHEHVGLTGKKLKRKLRSESSTTPIGSR</sequence>
<evidence type="ECO:0000259" key="1">
    <source>
        <dbReference type="Pfam" id="PF00501"/>
    </source>
</evidence>
<evidence type="ECO:0000313" key="2">
    <source>
        <dbReference type="EMBL" id="RDD83087.1"/>
    </source>
</evidence>
<organism evidence="2 3">
    <name type="scientific">Dyella tabacisoli</name>
    <dbReference type="NCBI Taxonomy" id="2282381"/>
    <lineage>
        <taxon>Bacteria</taxon>
        <taxon>Pseudomonadati</taxon>
        <taxon>Pseudomonadota</taxon>
        <taxon>Gammaproteobacteria</taxon>
        <taxon>Lysobacterales</taxon>
        <taxon>Rhodanobacteraceae</taxon>
        <taxon>Dyella</taxon>
    </lineage>
</organism>
<proteinExistence type="predicted"/>
<dbReference type="Pfam" id="PF00501">
    <property type="entry name" value="AMP-binding"/>
    <property type="match status" value="1"/>
</dbReference>
<dbReference type="AlphaFoldDB" id="A0A369URI6"/>
<dbReference type="EMBL" id="QQAH01000001">
    <property type="protein sequence ID" value="RDD83087.1"/>
    <property type="molecule type" value="Genomic_DNA"/>
</dbReference>
<dbReference type="SUPFAM" id="SSF56801">
    <property type="entry name" value="Acetyl-CoA synthetase-like"/>
    <property type="match status" value="1"/>
</dbReference>
<dbReference type="InterPro" id="IPR000873">
    <property type="entry name" value="AMP-dep_synth/lig_dom"/>
</dbReference>
<reference evidence="2 3" key="1">
    <citation type="submission" date="2018-07" db="EMBL/GenBank/DDBJ databases">
        <title>Dyella tabacisoli L4-6T, whole genome shotgun sequence.</title>
        <authorList>
            <person name="Zhou X.-K."/>
            <person name="Li W.-J."/>
            <person name="Duan Y.-Q."/>
        </authorList>
    </citation>
    <scope>NUCLEOTIDE SEQUENCE [LARGE SCALE GENOMIC DNA]</scope>
    <source>
        <strain evidence="2 3">L4-6</strain>
    </source>
</reference>
<dbReference type="GO" id="GO:0016874">
    <property type="term" value="F:ligase activity"/>
    <property type="evidence" value="ECO:0007669"/>
    <property type="project" value="UniProtKB-KW"/>
</dbReference>
<feature type="domain" description="AMP-dependent synthetase/ligase" evidence="1">
    <location>
        <begin position="50"/>
        <end position="398"/>
    </location>
</feature>
<keyword evidence="3" id="KW-1185">Reference proteome</keyword>
<dbReference type="InterPro" id="IPR050237">
    <property type="entry name" value="ATP-dep_AMP-bd_enzyme"/>
</dbReference>
<dbReference type="OrthoDB" id="9030879at2"/>
<dbReference type="Gene3D" id="3.40.50.12780">
    <property type="entry name" value="N-terminal domain of ligase-like"/>
    <property type="match status" value="1"/>
</dbReference>
<gene>
    <name evidence="2" type="ORF">DVJ77_00225</name>
</gene>
<keyword evidence="2" id="KW-0436">Ligase</keyword>
<dbReference type="PROSITE" id="PS00455">
    <property type="entry name" value="AMP_BINDING"/>
    <property type="match status" value="1"/>
</dbReference>
<accession>A0A369URI6</accession>
<dbReference type="PANTHER" id="PTHR43767:SF1">
    <property type="entry name" value="NONRIBOSOMAL PEPTIDE SYNTHASE PES1 (EUROFUNG)-RELATED"/>
    <property type="match status" value="1"/>
</dbReference>
<dbReference type="InterPro" id="IPR042099">
    <property type="entry name" value="ANL_N_sf"/>
</dbReference>
<dbReference type="InterPro" id="IPR020845">
    <property type="entry name" value="AMP-binding_CS"/>
</dbReference>
<comment type="caution">
    <text evidence="2">The sequence shown here is derived from an EMBL/GenBank/DDBJ whole genome shotgun (WGS) entry which is preliminary data.</text>
</comment>
<protein>
    <submittedName>
        <fullName evidence="2">Long-chain fatty acid--CoA ligase</fullName>
    </submittedName>
</protein>
<evidence type="ECO:0000313" key="3">
    <source>
        <dbReference type="Proteomes" id="UP000253782"/>
    </source>
</evidence>
<dbReference type="Proteomes" id="UP000253782">
    <property type="component" value="Unassembled WGS sequence"/>
</dbReference>
<name>A0A369URI6_9GAMM</name>